<keyword evidence="1" id="KW-0614">Plasmid</keyword>
<evidence type="ECO:0000313" key="1">
    <source>
        <dbReference type="EMBL" id="AYV25039.1"/>
    </source>
</evidence>
<organism evidence="1 2">
    <name type="scientific">Vibrio mediterranei</name>
    <dbReference type="NCBI Taxonomy" id="689"/>
    <lineage>
        <taxon>Bacteria</taxon>
        <taxon>Pseudomonadati</taxon>
        <taxon>Pseudomonadota</taxon>
        <taxon>Gammaproteobacteria</taxon>
        <taxon>Vibrionales</taxon>
        <taxon>Vibrionaceae</taxon>
        <taxon>Vibrio</taxon>
    </lineage>
</organism>
<accession>A0A3G4VLH3</accession>
<sequence>MAEHLTTPLQIEQHFTVAIKEAFVASIKPINVELLTETMSKRIYDMEPRLIIHGYNEKVIAEQFRYRPADIRRLFKGELNTARAKEMTAEMREAGIPI</sequence>
<dbReference type="EMBL" id="CP033579">
    <property type="protein sequence ID" value="AYV25039.1"/>
    <property type="molecule type" value="Genomic_DNA"/>
</dbReference>
<gene>
    <name evidence="1" type="ORF">ECB94_27420</name>
</gene>
<dbReference type="RefSeq" id="WP_124942328.1">
    <property type="nucleotide sequence ID" value="NZ_CP033579.1"/>
</dbReference>
<protein>
    <submittedName>
        <fullName evidence="1">AAA family ATPase</fullName>
    </submittedName>
</protein>
<name>A0A3G4VLH3_9VIBR</name>
<reference evidence="1 2" key="1">
    <citation type="submission" date="2018-11" db="EMBL/GenBank/DDBJ databases">
        <title>Complete Genome Sequence of Vbrio mediterranei 117-T6: a Potential Pathogen Bacteria Isolated from the Conchocelis of Pyropia.</title>
        <authorList>
            <person name="Liu Q."/>
        </authorList>
    </citation>
    <scope>NUCLEOTIDE SEQUENCE [LARGE SCALE GENOMIC DNA]</scope>
    <source>
        <strain evidence="1 2">117-T6</strain>
        <plasmid evidence="1 2">unnamed</plasmid>
    </source>
</reference>
<dbReference type="Proteomes" id="UP000279760">
    <property type="component" value="Plasmid unnamed"/>
</dbReference>
<geneLocation type="plasmid" evidence="1">
    <name>unnamed</name>
</geneLocation>
<proteinExistence type="predicted"/>
<evidence type="ECO:0000313" key="2">
    <source>
        <dbReference type="Proteomes" id="UP000279760"/>
    </source>
</evidence>
<dbReference type="AlphaFoldDB" id="A0A3G4VLH3"/>